<dbReference type="AlphaFoldDB" id="A0A645GZH5"/>
<organism evidence="3">
    <name type="scientific">bioreactor metagenome</name>
    <dbReference type="NCBI Taxonomy" id="1076179"/>
    <lineage>
        <taxon>unclassified sequences</taxon>
        <taxon>metagenomes</taxon>
        <taxon>ecological metagenomes</taxon>
    </lineage>
</organism>
<keyword evidence="1" id="KW-1133">Transmembrane helix</keyword>
<gene>
    <name evidence="3" type="ORF">SDC9_179614</name>
</gene>
<evidence type="ECO:0000256" key="1">
    <source>
        <dbReference type="SAM" id="Phobius"/>
    </source>
</evidence>
<proteinExistence type="predicted"/>
<dbReference type="Pfam" id="PF14278">
    <property type="entry name" value="TetR_C_8"/>
    <property type="match status" value="1"/>
</dbReference>
<evidence type="ECO:0000313" key="3">
    <source>
        <dbReference type="EMBL" id="MPN32138.1"/>
    </source>
</evidence>
<protein>
    <recommendedName>
        <fullName evidence="2">Transcriptional regulator TetR C-terminal Firmicutes type domain-containing protein</fullName>
    </recommendedName>
</protein>
<name>A0A645GZH5_9ZZZZ</name>
<comment type="caution">
    <text evidence="3">The sequence shown here is derived from an EMBL/GenBank/DDBJ whole genome shotgun (WGS) entry which is preliminary data.</text>
</comment>
<feature type="transmembrane region" description="Helical" evidence="1">
    <location>
        <begin position="71"/>
        <end position="89"/>
    </location>
</feature>
<evidence type="ECO:0000259" key="2">
    <source>
        <dbReference type="Pfam" id="PF14278"/>
    </source>
</evidence>
<dbReference type="Gene3D" id="1.10.357.10">
    <property type="entry name" value="Tetracycline Repressor, domain 2"/>
    <property type="match status" value="1"/>
</dbReference>
<feature type="domain" description="Transcriptional regulator TetR C-terminal Firmicutes type" evidence="2">
    <location>
        <begin position="12"/>
        <end position="109"/>
    </location>
</feature>
<keyword evidence="1" id="KW-0472">Membrane</keyword>
<accession>A0A645GZH5</accession>
<keyword evidence="1" id="KW-0812">Transmembrane</keyword>
<dbReference type="InterPro" id="IPR039532">
    <property type="entry name" value="TetR_C_Firmicutes"/>
</dbReference>
<sequence>MLRVQVEHVDTIRKLTEVYTTIVEENAAFFRLLVENGLTDLAKTVFREKLTQLPPVLECQRENRTETERRYFNAFWVAAFIEVYSIWLLEDRATDRNEIVTIISDIMRGDYFFAPDDK</sequence>
<reference evidence="3" key="1">
    <citation type="submission" date="2019-08" db="EMBL/GenBank/DDBJ databases">
        <authorList>
            <person name="Kucharzyk K."/>
            <person name="Murdoch R.W."/>
            <person name="Higgins S."/>
            <person name="Loffler F."/>
        </authorList>
    </citation>
    <scope>NUCLEOTIDE SEQUENCE</scope>
</reference>
<dbReference type="EMBL" id="VSSQ01083981">
    <property type="protein sequence ID" value="MPN32138.1"/>
    <property type="molecule type" value="Genomic_DNA"/>
</dbReference>